<dbReference type="Proteomes" id="UP001148786">
    <property type="component" value="Unassembled WGS sequence"/>
</dbReference>
<proteinExistence type="predicted"/>
<dbReference type="EMBL" id="JANKHO010003964">
    <property type="protein sequence ID" value="KAJ3479768.1"/>
    <property type="molecule type" value="Genomic_DNA"/>
</dbReference>
<name>A0A9W8MM96_9AGAR</name>
<protein>
    <submittedName>
        <fullName evidence="2">Uncharacterized protein</fullName>
    </submittedName>
</protein>
<accession>A0A9W8MM96</accession>
<dbReference type="AlphaFoldDB" id="A0A9W8MM96"/>
<comment type="caution">
    <text evidence="2">The sequence shown here is derived from an EMBL/GenBank/DDBJ whole genome shotgun (WGS) entry which is preliminary data.</text>
</comment>
<evidence type="ECO:0000313" key="2">
    <source>
        <dbReference type="EMBL" id="KAJ3479768.1"/>
    </source>
</evidence>
<feature type="region of interest" description="Disordered" evidence="1">
    <location>
        <begin position="71"/>
        <end position="119"/>
    </location>
</feature>
<keyword evidence="3" id="KW-1185">Reference proteome</keyword>
<gene>
    <name evidence="2" type="ORF">NLJ89_g12314</name>
</gene>
<reference evidence="2" key="1">
    <citation type="submission" date="2022-07" db="EMBL/GenBank/DDBJ databases">
        <title>Genome Sequence of Agrocybe chaxingu.</title>
        <authorList>
            <person name="Buettner E."/>
        </authorList>
    </citation>
    <scope>NUCLEOTIDE SEQUENCE</scope>
    <source>
        <strain evidence="2">MP-N11</strain>
    </source>
</reference>
<sequence length="158" mass="17040">MLYPPLYHHQASTATIECLYPSDLSSSNSSSSSAAFHDSFERQALITRCRRIPSPAPLEAAIRSTGKPLLVDTLSGSNAQQKPHSDSLLRADPSTFDGSSQLSSSSHEPESRSPFPSTPFNFAFPPYEGIFDLPGAASASNVQYSPTANPNYHHRNSA</sequence>
<organism evidence="2 3">
    <name type="scientific">Agrocybe chaxingu</name>
    <dbReference type="NCBI Taxonomy" id="84603"/>
    <lineage>
        <taxon>Eukaryota</taxon>
        <taxon>Fungi</taxon>
        <taxon>Dikarya</taxon>
        <taxon>Basidiomycota</taxon>
        <taxon>Agaricomycotina</taxon>
        <taxon>Agaricomycetes</taxon>
        <taxon>Agaricomycetidae</taxon>
        <taxon>Agaricales</taxon>
        <taxon>Agaricineae</taxon>
        <taxon>Strophariaceae</taxon>
        <taxon>Agrocybe</taxon>
    </lineage>
</organism>
<evidence type="ECO:0000256" key="1">
    <source>
        <dbReference type="SAM" id="MobiDB-lite"/>
    </source>
</evidence>
<evidence type="ECO:0000313" key="3">
    <source>
        <dbReference type="Proteomes" id="UP001148786"/>
    </source>
</evidence>